<accession>A0A370KYW9</accession>
<sequence>MASNIFDQFDSAAGSSGPLVVTVAPNRRLGGNVFDQFDAPEAPAIGSPTGFATRAQREGGDTQMRQAEYLAGAVRIREQQDKPSPLGRVDAFMRGAASWVPGMNKLAAAGDAAFGAGQGESFGDRYSDNLERQRALDAADEALNPGSRIAGQVGGFLPTALVSPGVRVVREGARGATVLNAAATGGLYGALTGAVESDGDAADKALAAGQMGVAGGVLGGALGATVGAVSKRLGRAPAAVPEGVLAADEVGIRLTQGQRSADPAVLSRENAMAGGAYGDRAQRVAQEAIAEQRAQALAARDRIGATAARGQVDLGRPGEAGGIVGEAIDDFASRARSAYEAKQGRITGTVREASDVMASRFNPQDVTPVDAGGRIAAATRQAAEVGKRGYQQAYGDAFAREGQVAPEFFTGVARSGDNGLTVPGSPNNEFAAPLSRRITETLLQRAEPIIPDATLTPAASRTLAEVDRIASLNLGRIGNPAPGQTVEGVSLRGVEQARKIIIARYKDAKANPADARAMRGIIEAFDDQLERAFSSSLFSGDETALAAIKAARGEFSAWQRTFRPNGPGDDAGRAVQRIIERGGTDEEVANYLIGASRVGDSGLSARLFDRLGQVLGKDSAEFGAIRGAAWQKLTGGFDATDAAGARKIAERIAEFTGERGRTLASKMFNSGELEAMQRYSKSLQMFSAWAKAQPDNPQAQASVKLLMDVADRRMSPEDLSSAIFGFGNKSSSTNLRLVDAIGDLIGKDGPEWAAIRQGVWQRIANVAEGQTEMGAQKMSQRILNFVGGEGQSLASRLFTSEEMGQMRKLATALKQTLPPPGATNPSNSGNRGAGQMREMARRTVEALLTTIGASMGGWTGAAVGLAGGKGVGAVAGINAARQARSLYYPGNPTPIAPRLAERLGASNRITPQAIGLSGPVQITGGPGSTAGYLPAAAEQDER</sequence>
<organism evidence="2 3">
    <name type="scientific">Bosea caraganae</name>
    <dbReference type="NCBI Taxonomy" id="2763117"/>
    <lineage>
        <taxon>Bacteria</taxon>
        <taxon>Pseudomonadati</taxon>
        <taxon>Pseudomonadota</taxon>
        <taxon>Alphaproteobacteria</taxon>
        <taxon>Hyphomicrobiales</taxon>
        <taxon>Boseaceae</taxon>
        <taxon>Bosea</taxon>
    </lineage>
</organism>
<comment type="caution">
    <text evidence="2">The sequence shown here is derived from an EMBL/GenBank/DDBJ whole genome shotgun (WGS) entry which is preliminary data.</text>
</comment>
<protein>
    <submittedName>
        <fullName evidence="2">Uncharacterized protein</fullName>
    </submittedName>
</protein>
<dbReference type="RefSeq" id="WP_114832261.1">
    <property type="nucleotide sequence ID" value="NZ_QQTO01000022.1"/>
</dbReference>
<dbReference type="EMBL" id="QQTP01000022">
    <property type="protein sequence ID" value="RDJ20126.1"/>
    <property type="molecule type" value="Genomic_DNA"/>
</dbReference>
<keyword evidence="3" id="KW-1185">Reference proteome</keyword>
<evidence type="ECO:0000313" key="3">
    <source>
        <dbReference type="Proteomes" id="UP000255207"/>
    </source>
</evidence>
<gene>
    <name evidence="2" type="ORF">DWE98_26190</name>
</gene>
<name>A0A370KYW9_9HYPH</name>
<evidence type="ECO:0000256" key="1">
    <source>
        <dbReference type="SAM" id="MobiDB-lite"/>
    </source>
</evidence>
<feature type="region of interest" description="Disordered" evidence="1">
    <location>
        <begin position="917"/>
        <end position="942"/>
    </location>
</feature>
<dbReference type="OrthoDB" id="8148763at2"/>
<proteinExistence type="predicted"/>
<dbReference type="Proteomes" id="UP000255207">
    <property type="component" value="Unassembled WGS sequence"/>
</dbReference>
<evidence type="ECO:0000313" key="2">
    <source>
        <dbReference type="EMBL" id="RDJ20126.1"/>
    </source>
</evidence>
<dbReference type="AlphaFoldDB" id="A0A370KYW9"/>
<reference evidence="3" key="1">
    <citation type="submission" date="2018-07" db="EMBL/GenBank/DDBJ databases">
        <authorList>
            <person name="Safronova V.I."/>
            <person name="Chirak E.R."/>
            <person name="Sazanova A.L."/>
        </authorList>
    </citation>
    <scope>NUCLEOTIDE SEQUENCE [LARGE SCALE GENOMIC DNA]</scope>
    <source>
        <strain evidence="3">RCAM04685</strain>
    </source>
</reference>